<evidence type="ECO:0000259" key="1">
    <source>
        <dbReference type="SMART" id="SM00587"/>
    </source>
</evidence>
<dbReference type="SUPFAM" id="SSF56112">
    <property type="entry name" value="Protein kinase-like (PK-like)"/>
    <property type="match status" value="1"/>
</dbReference>
<dbReference type="PANTHER" id="PTHR11012:SF6">
    <property type="entry name" value="CHK DOMAIN OV1-RELATED"/>
    <property type="match status" value="1"/>
</dbReference>
<organism evidence="2 3">
    <name type="scientific">Polypedilum vanderplanki</name>
    <name type="common">Sleeping chironomid midge</name>
    <dbReference type="NCBI Taxonomy" id="319348"/>
    <lineage>
        <taxon>Eukaryota</taxon>
        <taxon>Metazoa</taxon>
        <taxon>Ecdysozoa</taxon>
        <taxon>Arthropoda</taxon>
        <taxon>Hexapoda</taxon>
        <taxon>Insecta</taxon>
        <taxon>Pterygota</taxon>
        <taxon>Neoptera</taxon>
        <taxon>Endopterygota</taxon>
        <taxon>Diptera</taxon>
        <taxon>Nematocera</taxon>
        <taxon>Chironomoidea</taxon>
        <taxon>Chironomidae</taxon>
        <taxon>Chironominae</taxon>
        <taxon>Polypedilum</taxon>
        <taxon>Polypedilum</taxon>
    </lineage>
</organism>
<feature type="domain" description="CHK kinase-like" evidence="1">
    <location>
        <begin position="137"/>
        <end position="328"/>
    </location>
</feature>
<dbReference type="PANTHER" id="PTHR11012">
    <property type="entry name" value="PROTEIN KINASE-LIKE DOMAIN-CONTAINING"/>
    <property type="match status" value="1"/>
</dbReference>
<evidence type="ECO:0000313" key="3">
    <source>
        <dbReference type="Proteomes" id="UP001107558"/>
    </source>
</evidence>
<dbReference type="AlphaFoldDB" id="A0A9J6CAT4"/>
<dbReference type="OrthoDB" id="191037at2759"/>
<dbReference type="InterPro" id="IPR011009">
    <property type="entry name" value="Kinase-like_dom_sf"/>
</dbReference>
<comment type="caution">
    <text evidence="2">The sequence shown here is derived from an EMBL/GenBank/DDBJ whole genome shotgun (WGS) entry which is preliminary data.</text>
</comment>
<dbReference type="EMBL" id="JADBJN010000002">
    <property type="protein sequence ID" value="KAG5678867.1"/>
    <property type="molecule type" value="Genomic_DNA"/>
</dbReference>
<protein>
    <recommendedName>
        <fullName evidence="1">CHK kinase-like domain-containing protein</fullName>
    </recommendedName>
</protein>
<gene>
    <name evidence="2" type="ORF">PVAND_008498</name>
</gene>
<dbReference type="Gene3D" id="3.90.1200.10">
    <property type="match status" value="1"/>
</dbReference>
<proteinExistence type="predicted"/>
<dbReference type="InterPro" id="IPR015897">
    <property type="entry name" value="CHK_kinase-like"/>
</dbReference>
<evidence type="ECO:0000313" key="2">
    <source>
        <dbReference type="EMBL" id="KAG5678867.1"/>
    </source>
</evidence>
<dbReference type="Pfam" id="PF02958">
    <property type="entry name" value="EcKL"/>
    <property type="match status" value="1"/>
</dbReference>
<name>A0A9J6CAT4_POLVA</name>
<dbReference type="SMART" id="SM00587">
    <property type="entry name" value="CHK"/>
    <property type="match status" value="1"/>
</dbReference>
<keyword evidence="3" id="KW-1185">Reference proteome</keyword>
<sequence length="419" mass="49253">MNSNCEIEKFFNSDSLNDEFFTDIVEKKLKVSRETFKINLIIVSEATGKNENYASSVYRVKIKIKLNESQEIKNIDVILKVSIENSENDEYKVFPRERFVYEEILSNFEKIWFEKSGEKIQFGPQGLKFTTDPYEIIVLDDLKANGYVMLDRKVGLNVQQTKILLSKIAKFHSLSALRYQKEGILNELLNRSSAPMDVNSDYGKSFVRMFLELIKALERFGDCEIYVEKFKKFDTTTVFNSMNDDSPLKCSFRVLNHGDFWINNIMYKFVENEAVDVLLVDFQLCVWGSPWIDLFNILLTSIHDDFRTKYFDEFIEFYHQELSKALEIIGYEKHIPTLQEIYDDMMEKSLLAAMVPSYLMYIKFDGKDSVRLSETMSETDNEKLSQLYEEIYKCENTMKSIKLLLPFLNERGFLEFKKS</sequence>
<reference evidence="2" key="1">
    <citation type="submission" date="2021-03" db="EMBL/GenBank/DDBJ databases">
        <title>Chromosome level genome of the anhydrobiotic midge Polypedilum vanderplanki.</title>
        <authorList>
            <person name="Yoshida Y."/>
            <person name="Kikawada T."/>
            <person name="Gusev O."/>
        </authorList>
    </citation>
    <scope>NUCLEOTIDE SEQUENCE</scope>
    <source>
        <strain evidence="2">NIAS01</strain>
        <tissue evidence="2">Whole body or cell culture</tissue>
    </source>
</reference>
<accession>A0A9J6CAT4</accession>
<dbReference type="InterPro" id="IPR004119">
    <property type="entry name" value="EcKL"/>
</dbReference>
<dbReference type="Proteomes" id="UP001107558">
    <property type="component" value="Chromosome 2"/>
</dbReference>